<feature type="compositionally biased region" description="Polar residues" evidence="5">
    <location>
        <begin position="375"/>
        <end position="391"/>
    </location>
</feature>
<feature type="domain" description="Bud22" evidence="6">
    <location>
        <begin position="373"/>
        <end position="438"/>
    </location>
</feature>
<dbReference type="PANTHER" id="PTHR23325">
    <property type="entry name" value="SERUM RESPONSE FACTOR-BINDING"/>
    <property type="match status" value="1"/>
</dbReference>
<dbReference type="AlphaFoldDB" id="A0A8R2GCX2"/>
<reference evidence="8" key="1">
    <citation type="journal article" date="2008" name="Insect Biochem. Mol. Biol.">
        <title>The genome of a lepidopteran model insect, the silkworm Bombyx mori.</title>
        <authorList>
            <consortium name="International Silkworm Genome Consortium"/>
        </authorList>
    </citation>
    <scope>NUCLEOTIDE SEQUENCE [LARGE SCALE GENOMIC DNA]</scope>
    <source>
        <strain evidence="8">p50T</strain>
    </source>
</reference>
<feature type="compositionally biased region" description="Basic residues" evidence="5">
    <location>
        <begin position="145"/>
        <end position="156"/>
    </location>
</feature>
<dbReference type="InterPro" id="IPR037393">
    <property type="entry name" value="Bud22/SRFB1"/>
</dbReference>
<dbReference type="GO" id="GO:0030686">
    <property type="term" value="C:90S preribosome"/>
    <property type="evidence" value="ECO:0007669"/>
    <property type="project" value="TreeGrafter"/>
</dbReference>
<comment type="function">
    <text evidence="3">May be involved in regulating transcriptional activation of cardiac genes during the aging process. May play a role in biosynthesis and/or processing of SLC2A4 in adipose cells.</text>
</comment>
<feature type="compositionally biased region" description="Low complexity" evidence="5">
    <location>
        <begin position="355"/>
        <end position="366"/>
    </location>
</feature>
<reference evidence="7" key="2">
    <citation type="submission" date="2022-06" db="UniProtKB">
        <authorList>
            <consortium name="EnsemblMetazoa"/>
        </authorList>
    </citation>
    <scope>IDENTIFICATION</scope>
    <source>
        <strain evidence="7">p50T (Dazao)</strain>
    </source>
</reference>
<evidence type="ECO:0000256" key="4">
    <source>
        <dbReference type="ARBA" id="ARBA00033254"/>
    </source>
</evidence>
<sequence>MEVGAVKQAFNNELILMKKSLNQAKTHTIHKLTRKAKTLTEKKTSEKLKQKLTRKAELAVKEVLEIKKIKPRDVAKFAITHTGELKNYLNKPTVDQERVCSRLLLHKSMQEKYKIIRRRFANIPIRDLFMSRQERLKLKKEEKEKKKHKKELKNRKTSNSGDWDIEEINTSNEHIVTENGNSDLSNEHDIINGSNKPSDIEEESEIESESKHDNAASELENEVDDSEQINIKSLESKELPTHKIKDYNNISDLPLPKKKETKQKPVKKQKENKNKNLNEKLSQRKFKKDTDVTQLVENKIVDPFFITSTGENYMSVAEPRQPDEFKEIHRQGNRKLRRAAMFGHVPKIKPRRNNYEGNNFNTNNFSRNREEDFSTKSSGRFDNSKPSNFNYKDNDNKKTFGGKNEDVAKKEEKLHPSWEAKKKQSGILPFQGKKIVFDES</sequence>
<evidence type="ECO:0000256" key="3">
    <source>
        <dbReference type="ARBA" id="ARBA00025646"/>
    </source>
</evidence>
<dbReference type="OrthoDB" id="3364872at2759"/>
<feature type="compositionally biased region" description="Basic and acidic residues" evidence="5">
    <location>
        <begin position="392"/>
        <end position="422"/>
    </location>
</feature>
<keyword evidence="2" id="KW-0175">Coiled coil</keyword>
<evidence type="ECO:0000256" key="2">
    <source>
        <dbReference type="ARBA" id="ARBA00023054"/>
    </source>
</evidence>
<dbReference type="OMA" id="GFQQNEP"/>
<dbReference type="Pfam" id="PF09073">
    <property type="entry name" value="BUD22"/>
    <property type="match status" value="1"/>
</dbReference>
<feature type="region of interest" description="Disordered" evidence="5">
    <location>
        <begin position="139"/>
        <end position="289"/>
    </location>
</feature>
<evidence type="ECO:0000256" key="1">
    <source>
        <dbReference type="ARBA" id="ARBA00013459"/>
    </source>
</evidence>
<dbReference type="Proteomes" id="UP000005204">
    <property type="component" value="Unassembled WGS sequence"/>
</dbReference>
<dbReference type="GO" id="GO:0005634">
    <property type="term" value="C:nucleus"/>
    <property type="evidence" value="ECO:0007669"/>
    <property type="project" value="TreeGrafter"/>
</dbReference>
<protein>
    <recommendedName>
        <fullName evidence="1">Serum response factor-binding protein 1</fullName>
    </recommendedName>
    <alternativeName>
        <fullName evidence="4">SRF-dependent transcription regulation-associated protein</fullName>
    </alternativeName>
</protein>
<dbReference type="PANTHER" id="PTHR23325:SF1">
    <property type="entry name" value="SERUM RESPONSE FACTOR-BINDING PROTEIN 1"/>
    <property type="match status" value="1"/>
</dbReference>
<dbReference type="KEGG" id="bmor:105842506"/>
<feature type="compositionally biased region" description="Basic and acidic residues" evidence="5">
    <location>
        <begin position="268"/>
        <end position="282"/>
    </location>
</feature>
<evidence type="ECO:0000313" key="7">
    <source>
        <dbReference type="EnsemblMetazoa" id="XP_012551453.1"/>
    </source>
</evidence>
<proteinExistence type="predicted"/>
<evidence type="ECO:0000256" key="5">
    <source>
        <dbReference type="SAM" id="MobiDB-lite"/>
    </source>
</evidence>
<dbReference type="InterPro" id="IPR015158">
    <property type="entry name" value="Bud22_dom"/>
</dbReference>
<name>A0A8R2GCX2_BOMMO</name>
<feature type="compositionally biased region" description="Polar residues" evidence="5">
    <location>
        <begin position="168"/>
        <end position="184"/>
    </location>
</feature>
<feature type="region of interest" description="Disordered" evidence="5">
    <location>
        <begin position="348"/>
        <end position="425"/>
    </location>
</feature>
<gene>
    <name evidence="7" type="primary">105842506</name>
</gene>
<organism evidence="7 8">
    <name type="scientific">Bombyx mori</name>
    <name type="common">Silk moth</name>
    <dbReference type="NCBI Taxonomy" id="7091"/>
    <lineage>
        <taxon>Eukaryota</taxon>
        <taxon>Metazoa</taxon>
        <taxon>Ecdysozoa</taxon>
        <taxon>Arthropoda</taxon>
        <taxon>Hexapoda</taxon>
        <taxon>Insecta</taxon>
        <taxon>Pterygota</taxon>
        <taxon>Neoptera</taxon>
        <taxon>Endopterygota</taxon>
        <taxon>Lepidoptera</taxon>
        <taxon>Glossata</taxon>
        <taxon>Ditrysia</taxon>
        <taxon>Bombycoidea</taxon>
        <taxon>Bombycidae</taxon>
        <taxon>Bombycinae</taxon>
        <taxon>Bombyx</taxon>
    </lineage>
</organism>
<dbReference type="EnsemblMetazoa" id="XM_012695999.2">
    <property type="protein sequence ID" value="XP_012551453.1"/>
    <property type="gene ID" value="LOC105842506"/>
</dbReference>
<dbReference type="GO" id="GO:0030490">
    <property type="term" value="P:maturation of SSU-rRNA"/>
    <property type="evidence" value="ECO:0007669"/>
    <property type="project" value="TreeGrafter"/>
</dbReference>
<feature type="compositionally biased region" description="Basic and acidic residues" evidence="5">
    <location>
        <begin position="234"/>
        <end position="246"/>
    </location>
</feature>
<accession>A0A8R2GCX2</accession>
<evidence type="ECO:0000259" key="6">
    <source>
        <dbReference type="Pfam" id="PF09073"/>
    </source>
</evidence>
<evidence type="ECO:0000313" key="8">
    <source>
        <dbReference type="Proteomes" id="UP000005204"/>
    </source>
</evidence>
<keyword evidence="8" id="KW-1185">Reference proteome</keyword>